<sequence length="357" mass="41428">MRMYTDPKGEAYEQVIDLAIRSSECFVLGEKLLTDDRVAGHYSKLLAALEPYLVKTIKIQRNHMDDVIQMKKTYRSHAFYTAGTYYFYRCCDESGYILKQMASRMADWVYPNLPEDLCFLKEGGGDYLYSVVHEQMYGLDVTDTEAIELMDRIPGLFLQLDQLESHRDLDHLLDDAIKHQTDRLILSGHKLTDLPDRIRELTELRELEIFAQDLYRLPEALFELYKLENLKIMTSDLESIPASIARLNNLRVLCIHCGSSDRPALGWRAKPKEEISLNRIPPEIGELEQLEQLTIAYTSIRELPPELKKLKHLRILDLDMCMIDLKPDFLHGMKQLAYLNVNGRIYSQQPLGGNYEF</sequence>
<keyword evidence="4" id="KW-1185">Reference proteome</keyword>
<reference evidence="4" key="1">
    <citation type="journal article" date="2019" name="Int. J. Syst. Evol. Microbiol.">
        <title>The Global Catalogue of Microorganisms (GCM) 10K type strain sequencing project: providing services to taxonomists for standard genome sequencing and annotation.</title>
        <authorList>
            <consortium name="The Broad Institute Genomics Platform"/>
            <consortium name="The Broad Institute Genome Sequencing Center for Infectious Disease"/>
            <person name="Wu L."/>
            <person name="Ma J."/>
        </authorList>
    </citation>
    <scope>NUCLEOTIDE SEQUENCE [LARGE SCALE GENOMIC DNA]</scope>
    <source>
        <strain evidence="4">KACC 11904</strain>
    </source>
</reference>
<dbReference type="Gene3D" id="3.80.10.10">
    <property type="entry name" value="Ribonuclease Inhibitor"/>
    <property type="match status" value="1"/>
</dbReference>
<evidence type="ECO:0000313" key="3">
    <source>
        <dbReference type="EMBL" id="MFC5448480.1"/>
    </source>
</evidence>
<evidence type="ECO:0000256" key="1">
    <source>
        <dbReference type="ARBA" id="ARBA00022614"/>
    </source>
</evidence>
<organism evidence="3 4">
    <name type="scientific">Paenibacillus aestuarii</name>
    <dbReference type="NCBI Taxonomy" id="516965"/>
    <lineage>
        <taxon>Bacteria</taxon>
        <taxon>Bacillati</taxon>
        <taxon>Bacillota</taxon>
        <taxon>Bacilli</taxon>
        <taxon>Bacillales</taxon>
        <taxon>Paenibacillaceae</taxon>
        <taxon>Paenibacillus</taxon>
    </lineage>
</organism>
<dbReference type="PANTHER" id="PTHR48051">
    <property type="match status" value="1"/>
</dbReference>
<gene>
    <name evidence="3" type="ORF">ACFPOG_09415</name>
</gene>
<dbReference type="InterPro" id="IPR050216">
    <property type="entry name" value="LRR_domain-containing"/>
</dbReference>
<dbReference type="EMBL" id="JBHSMJ010000009">
    <property type="protein sequence ID" value="MFC5448480.1"/>
    <property type="molecule type" value="Genomic_DNA"/>
</dbReference>
<protein>
    <submittedName>
        <fullName evidence="3">Leucine-rich repeat domain-containing protein</fullName>
    </submittedName>
</protein>
<comment type="caution">
    <text evidence="3">The sequence shown here is derived from an EMBL/GenBank/DDBJ whole genome shotgun (WGS) entry which is preliminary data.</text>
</comment>
<proteinExistence type="predicted"/>
<evidence type="ECO:0000256" key="2">
    <source>
        <dbReference type="ARBA" id="ARBA00022737"/>
    </source>
</evidence>
<name>A0ABW0K4W8_9BACL</name>
<keyword evidence="1" id="KW-0433">Leucine-rich repeat</keyword>
<dbReference type="InterPro" id="IPR032675">
    <property type="entry name" value="LRR_dom_sf"/>
</dbReference>
<evidence type="ECO:0000313" key="4">
    <source>
        <dbReference type="Proteomes" id="UP001596044"/>
    </source>
</evidence>
<dbReference type="PANTHER" id="PTHR48051:SF1">
    <property type="entry name" value="RAS SUPPRESSOR PROTEIN 1"/>
    <property type="match status" value="1"/>
</dbReference>
<accession>A0ABW0K4W8</accession>
<keyword evidence="2" id="KW-0677">Repeat</keyword>
<dbReference type="RefSeq" id="WP_270878152.1">
    <property type="nucleotide sequence ID" value="NZ_JAQFVF010000018.1"/>
</dbReference>
<dbReference type="SUPFAM" id="SSF52047">
    <property type="entry name" value="RNI-like"/>
    <property type="match status" value="1"/>
</dbReference>
<dbReference type="Proteomes" id="UP001596044">
    <property type="component" value="Unassembled WGS sequence"/>
</dbReference>